<sequence length="225" mass="24973">MTSTMPKQTHLRQEAATLPVMQKNEPPVAWREFAAGMEFLRRYGTHNTANSGAISRGNLRLLHRALLQDSEYRQQVTSARRETPQLITPNWSLLTASHQLHAHLVGIPAKSSICLTAHPGYMGMFLILSGSAETLKQTATPPRPRRNWWPRGWLPSSQTHAKTQHLKANDIICVTHSTSNTGLLVTGKKACIILAVFTAQQTRQAPSTEYADRSPSQQIPLHSAS</sequence>
<evidence type="ECO:0000313" key="2">
    <source>
        <dbReference type="EMBL" id="VAW97410.1"/>
    </source>
</evidence>
<protein>
    <submittedName>
        <fullName evidence="2">Uncharacterized protein</fullName>
    </submittedName>
</protein>
<dbReference type="AlphaFoldDB" id="A0A3B1A778"/>
<gene>
    <name evidence="2" type="ORF">MNBD_GAMMA20-567</name>
</gene>
<dbReference type="EMBL" id="UOFU01000118">
    <property type="protein sequence ID" value="VAW97410.1"/>
    <property type="molecule type" value="Genomic_DNA"/>
</dbReference>
<reference evidence="2" key="1">
    <citation type="submission" date="2018-06" db="EMBL/GenBank/DDBJ databases">
        <authorList>
            <person name="Zhirakovskaya E."/>
        </authorList>
    </citation>
    <scope>NUCLEOTIDE SEQUENCE</scope>
</reference>
<organism evidence="2">
    <name type="scientific">hydrothermal vent metagenome</name>
    <dbReference type="NCBI Taxonomy" id="652676"/>
    <lineage>
        <taxon>unclassified sequences</taxon>
        <taxon>metagenomes</taxon>
        <taxon>ecological metagenomes</taxon>
    </lineage>
</organism>
<proteinExistence type="predicted"/>
<name>A0A3B1A778_9ZZZZ</name>
<evidence type="ECO:0000256" key="1">
    <source>
        <dbReference type="SAM" id="MobiDB-lite"/>
    </source>
</evidence>
<accession>A0A3B1A778</accession>
<feature type="region of interest" description="Disordered" evidence="1">
    <location>
        <begin position="204"/>
        <end position="225"/>
    </location>
</feature>
<feature type="compositionally biased region" description="Polar residues" evidence="1">
    <location>
        <begin position="214"/>
        <end position="225"/>
    </location>
</feature>